<gene>
    <name evidence="1" type="ORF">FHS57_003662</name>
</gene>
<dbReference type="AlphaFoldDB" id="A0A7W6ERK4"/>
<dbReference type="Proteomes" id="UP000541352">
    <property type="component" value="Unassembled WGS sequence"/>
</dbReference>
<evidence type="ECO:0000313" key="2">
    <source>
        <dbReference type="Proteomes" id="UP000541352"/>
    </source>
</evidence>
<keyword evidence="2" id="KW-1185">Reference proteome</keyword>
<reference evidence="1 2" key="1">
    <citation type="submission" date="2020-08" db="EMBL/GenBank/DDBJ databases">
        <title>Genomic Encyclopedia of Type Strains, Phase IV (KMG-IV): sequencing the most valuable type-strain genomes for metagenomic binning, comparative biology and taxonomic classification.</title>
        <authorList>
            <person name="Goeker M."/>
        </authorList>
    </citation>
    <scope>NUCLEOTIDE SEQUENCE [LARGE SCALE GENOMIC DNA]</scope>
    <source>
        <strain evidence="1 2">DSM 17976</strain>
    </source>
</reference>
<protein>
    <submittedName>
        <fullName evidence="1">Uncharacterized protein</fullName>
    </submittedName>
</protein>
<accession>A0A7W6ERK4</accession>
<evidence type="ECO:0000313" key="1">
    <source>
        <dbReference type="EMBL" id="MBB3839653.1"/>
    </source>
</evidence>
<organism evidence="1 2">
    <name type="scientific">Runella defluvii</name>
    <dbReference type="NCBI Taxonomy" id="370973"/>
    <lineage>
        <taxon>Bacteria</taxon>
        <taxon>Pseudomonadati</taxon>
        <taxon>Bacteroidota</taxon>
        <taxon>Cytophagia</taxon>
        <taxon>Cytophagales</taxon>
        <taxon>Spirosomataceae</taxon>
        <taxon>Runella</taxon>
    </lineage>
</organism>
<sequence>MKEVRFIYLRKRFRERLHHPAFFDLKLENKRLLLYLCFLFKDHTLRIK</sequence>
<dbReference type="EMBL" id="JACIBY010000007">
    <property type="protein sequence ID" value="MBB3839653.1"/>
    <property type="molecule type" value="Genomic_DNA"/>
</dbReference>
<name>A0A7W6ERK4_9BACT</name>
<proteinExistence type="predicted"/>
<comment type="caution">
    <text evidence="1">The sequence shown here is derived from an EMBL/GenBank/DDBJ whole genome shotgun (WGS) entry which is preliminary data.</text>
</comment>